<proteinExistence type="inferred from homology"/>
<dbReference type="Proteomes" id="UP000315540">
    <property type="component" value="Unassembled WGS sequence"/>
</dbReference>
<dbReference type="AlphaFoldDB" id="A0A504J4S2"/>
<evidence type="ECO:0000313" key="5">
    <source>
        <dbReference type="EMBL" id="TPN82898.1"/>
    </source>
</evidence>
<evidence type="ECO:0000256" key="1">
    <source>
        <dbReference type="ARBA" id="ARBA00000830"/>
    </source>
</evidence>
<dbReference type="SUPFAM" id="SSF56784">
    <property type="entry name" value="HAD-like"/>
    <property type="match status" value="1"/>
</dbReference>
<dbReference type="InterPro" id="IPR036412">
    <property type="entry name" value="HAD-like_sf"/>
</dbReference>
<accession>A0A504J4S2</accession>
<keyword evidence="5" id="KW-0378">Hydrolase</keyword>
<dbReference type="EMBL" id="VFWZ01000008">
    <property type="protein sequence ID" value="TPN82898.1"/>
    <property type="molecule type" value="Genomic_DNA"/>
</dbReference>
<keyword evidence="6" id="KW-1185">Reference proteome</keyword>
<evidence type="ECO:0000256" key="3">
    <source>
        <dbReference type="ARBA" id="ARBA00006171"/>
    </source>
</evidence>
<dbReference type="InterPro" id="IPR050155">
    <property type="entry name" value="HAD-like_hydrolase_sf"/>
</dbReference>
<dbReference type="Gene3D" id="3.40.50.1000">
    <property type="entry name" value="HAD superfamily/HAD-like"/>
    <property type="match status" value="1"/>
</dbReference>
<comment type="caution">
    <text evidence="5">The sequence shown here is derived from an EMBL/GenBank/DDBJ whole genome shotgun (WGS) entry which is preliminary data.</text>
</comment>
<dbReference type="InterPro" id="IPR023214">
    <property type="entry name" value="HAD_sf"/>
</dbReference>
<dbReference type="EC" id="3.1.3.18" evidence="4"/>
<comment type="catalytic activity">
    <reaction evidence="1">
        <text>2-phosphoglycolate + H2O = glycolate + phosphate</text>
        <dbReference type="Rhea" id="RHEA:14369"/>
        <dbReference type="ChEBI" id="CHEBI:15377"/>
        <dbReference type="ChEBI" id="CHEBI:29805"/>
        <dbReference type="ChEBI" id="CHEBI:43474"/>
        <dbReference type="ChEBI" id="CHEBI:58033"/>
        <dbReference type="EC" id="3.1.3.18"/>
    </reaction>
</comment>
<dbReference type="InterPro" id="IPR041492">
    <property type="entry name" value="HAD_2"/>
</dbReference>
<gene>
    <name evidence="5" type="ORF">FHK87_20950</name>
</gene>
<organism evidence="5 6">
    <name type="scientific">Aquimarina algicola</name>
    <dbReference type="NCBI Taxonomy" id="2589995"/>
    <lineage>
        <taxon>Bacteria</taxon>
        <taxon>Pseudomonadati</taxon>
        <taxon>Bacteroidota</taxon>
        <taxon>Flavobacteriia</taxon>
        <taxon>Flavobacteriales</taxon>
        <taxon>Flavobacteriaceae</taxon>
        <taxon>Aquimarina</taxon>
    </lineage>
</organism>
<dbReference type="OrthoDB" id="9807630at2"/>
<dbReference type="GO" id="GO:0005829">
    <property type="term" value="C:cytosol"/>
    <property type="evidence" value="ECO:0007669"/>
    <property type="project" value="TreeGrafter"/>
</dbReference>
<name>A0A504J4S2_9FLAO</name>
<evidence type="ECO:0000256" key="2">
    <source>
        <dbReference type="ARBA" id="ARBA00004818"/>
    </source>
</evidence>
<dbReference type="InterPro" id="IPR023198">
    <property type="entry name" value="PGP-like_dom2"/>
</dbReference>
<dbReference type="Gene3D" id="1.10.150.240">
    <property type="entry name" value="Putative phosphatase, domain 2"/>
    <property type="match status" value="1"/>
</dbReference>
<dbReference type="RefSeq" id="WP_140596323.1">
    <property type="nucleotide sequence ID" value="NZ_VFWZ01000008.1"/>
</dbReference>
<evidence type="ECO:0000313" key="6">
    <source>
        <dbReference type="Proteomes" id="UP000315540"/>
    </source>
</evidence>
<dbReference type="SFLD" id="SFLDG01129">
    <property type="entry name" value="C1.5:_HAD__Beta-PGM__Phosphata"/>
    <property type="match status" value="1"/>
</dbReference>
<dbReference type="PANTHER" id="PTHR43434">
    <property type="entry name" value="PHOSPHOGLYCOLATE PHOSPHATASE"/>
    <property type="match status" value="1"/>
</dbReference>
<sequence length="235" mass="26723">MEIDAILWDYDGTLVNSVPKNIDITKQILAEVAPRLTGKNLPEYLKSERSYHIANHDSKNWQDLYVNYYGMTTSEMLDAGALWTEYQLQNTTPVELFEGIKETMNHVTLPQGICSQNSSQNILRVLKKNGLGHKFQAIVGYDDIPNNVQKPNSFGGIKCLEQLFEDIYKKTIIYVGDHEGDVEFARNLNSELGKKNNVIAVIANYSGANTQNWNFKPDFEIKKPTELINILNNYS</sequence>
<reference evidence="5 6" key="1">
    <citation type="submission" date="2019-06" db="EMBL/GenBank/DDBJ databases">
        <authorList>
            <person name="Meng X."/>
        </authorList>
    </citation>
    <scope>NUCLEOTIDE SEQUENCE [LARGE SCALE GENOMIC DNA]</scope>
    <source>
        <strain evidence="5 6">M625</strain>
    </source>
</reference>
<dbReference type="PANTHER" id="PTHR43434:SF1">
    <property type="entry name" value="PHOSPHOGLYCOLATE PHOSPHATASE"/>
    <property type="match status" value="1"/>
</dbReference>
<dbReference type="GO" id="GO:0006281">
    <property type="term" value="P:DNA repair"/>
    <property type="evidence" value="ECO:0007669"/>
    <property type="project" value="TreeGrafter"/>
</dbReference>
<evidence type="ECO:0000256" key="4">
    <source>
        <dbReference type="ARBA" id="ARBA00013078"/>
    </source>
</evidence>
<comment type="pathway">
    <text evidence="2">Organic acid metabolism; glycolate biosynthesis; glycolate from 2-phosphoglycolate: step 1/1.</text>
</comment>
<comment type="similarity">
    <text evidence="3">Belongs to the HAD-like hydrolase superfamily. CbbY/CbbZ/Gph/YieH family.</text>
</comment>
<dbReference type="Pfam" id="PF13419">
    <property type="entry name" value="HAD_2"/>
    <property type="match status" value="1"/>
</dbReference>
<dbReference type="GO" id="GO:0008967">
    <property type="term" value="F:phosphoglycolate phosphatase activity"/>
    <property type="evidence" value="ECO:0007669"/>
    <property type="project" value="UniProtKB-EC"/>
</dbReference>
<protein>
    <recommendedName>
        <fullName evidence="4">phosphoglycolate phosphatase</fullName>
        <ecNumber evidence="4">3.1.3.18</ecNumber>
    </recommendedName>
</protein>
<dbReference type="SFLD" id="SFLDS00003">
    <property type="entry name" value="Haloacid_Dehalogenase"/>
    <property type="match status" value="1"/>
</dbReference>